<keyword evidence="5" id="KW-1185">Reference proteome</keyword>
<dbReference type="STRING" id="1159016.SAMN02927937_02098"/>
<dbReference type="CDD" id="cd04690">
    <property type="entry name" value="NUDIX_Hydrolase"/>
    <property type="match status" value="1"/>
</dbReference>
<dbReference type="InterPro" id="IPR020084">
    <property type="entry name" value="NUDIX_hydrolase_CS"/>
</dbReference>
<comment type="cofactor">
    <cofactor evidence="1">
        <name>Mg(2+)</name>
        <dbReference type="ChEBI" id="CHEBI:18420"/>
    </cofactor>
</comment>
<reference evidence="4 5" key="1">
    <citation type="submission" date="2016-10" db="EMBL/GenBank/DDBJ databases">
        <authorList>
            <person name="de Groot N.N."/>
        </authorList>
    </citation>
    <scope>NUCLEOTIDE SEQUENCE [LARGE SCALE GENOMIC DNA]</scope>
    <source>
        <strain evidence="4 5">CGMCC 1.10825</strain>
    </source>
</reference>
<dbReference type="OrthoDB" id="9787880at2"/>
<evidence type="ECO:0000259" key="3">
    <source>
        <dbReference type="PROSITE" id="PS51462"/>
    </source>
</evidence>
<dbReference type="GO" id="GO:0016787">
    <property type="term" value="F:hydrolase activity"/>
    <property type="evidence" value="ECO:0007669"/>
    <property type="project" value="UniProtKB-KW"/>
</dbReference>
<dbReference type="RefSeq" id="WP_091100225.1">
    <property type="nucleotide sequence ID" value="NZ_FNXE01000030.1"/>
</dbReference>
<dbReference type="Pfam" id="PF00293">
    <property type="entry name" value="NUDIX"/>
    <property type="match status" value="1"/>
</dbReference>
<evidence type="ECO:0000256" key="2">
    <source>
        <dbReference type="ARBA" id="ARBA00022801"/>
    </source>
</evidence>
<dbReference type="PROSITE" id="PS51462">
    <property type="entry name" value="NUDIX"/>
    <property type="match status" value="1"/>
</dbReference>
<dbReference type="EMBL" id="FNXE01000030">
    <property type="protein sequence ID" value="SEH91319.1"/>
    <property type="molecule type" value="Genomic_DNA"/>
</dbReference>
<dbReference type="Gene3D" id="3.90.79.10">
    <property type="entry name" value="Nucleoside Triphosphate Pyrophosphohydrolase"/>
    <property type="match status" value="1"/>
</dbReference>
<evidence type="ECO:0000313" key="4">
    <source>
        <dbReference type="EMBL" id="SEH91319.1"/>
    </source>
</evidence>
<protein>
    <submittedName>
        <fullName evidence="4">8-oxo-dGTP pyrophosphatase MutT, NUDIX family</fullName>
    </submittedName>
</protein>
<dbReference type="Proteomes" id="UP000199634">
    <property type="component" value="Unassembled WGS sequence"/>
</dbReference>
<accession>A0A1H6LRF8</accession>
<dbReference type="InterPro" id="IPR000086">
    <property type="entry name" value="NUDIX_hydrolase_dom"/>
</dbReference>
<organism evidence="4 5">
    <name type="scientific">Paenimyroides marinum</name>
    <dbReference type="NCBI Taxonomy" id="1159016"/>
    <lineage>
        <taxon>Bacteria</taxon>
        <taxon>Pseudomonadati</taxon>
        <taxon>Bacteroidota</taxon>
        <taxon>Flavobacteriia</taxon>
        <taxon>Flavobacteriales</taxon>
        <taxon>Flavobacteriaceae</taxon>
        <taxon>Paenimyroides</taxon>
    </lineage>
</organism>
<sequence length="133" mass="15569">MKTLHIASVAIINPNKELLLVCKKNSEFYQLTGGKMQNGENDIETIIREAKEEIGLEIQPHQLTFLGSHQTKAVNEHNTMVHGYVYWLHLPYFFEPVIANEIDKFVWMNKNNYQEYSWAHLAKELVQPKWLSL</sequence>
<dbReference type="InterPro" id="IPR015797">
    <property type="entry name" value="NUDIX_hydrolase-like_dom_sf"/>
</dbReference>
<feature type="domain" description="Nudix hydrolase" evidence="3">
    <location>
        <begin position="2"/>
        <end position="132"/>
    </location>
</feature>
<evidence type="ECO:0000256" key="1">
    <source>
        <dbReference type="ARBA" id="ARBA00001946"/>
    </source>
</evidence>
<gene>
    <name evidence="4" type="ORF">SAMN02927937_02098</name>
</gene>
<dbReference type="AlphaFoldDB" id="A0A1H6LRF8"/>
<dbReference type="PANTHER" id="PTHR43046:SF14">
    <property type="entry name" value="MUTT_NUDIX FAMILY PROTEIN"/>
    <property type="match status" value="1"/>
</dbReference>
<dbReference type="PROSITE" id="PS00893">
    <property type="entry name" value="NUDIX_BOX"/>
    <property type="match status" value="1"/>
</dbReference>
<proteinExistence type="predicted"/>
<evidence type="ECO:0000313" key="5">
    <source>
        <dbReference type="Proteomes" id="UP000199634"/>
    </source>
</evidence>
<dbReference type="SUPFAM" id="SSF55811">
    <property type="entry name" value="Nudix"/>
    <property type="match status" value="1"/>
</dbReference>
<keyword evidence="2" id="KW-0378">Hydrolase</keyword>
<dbReference type="PANTHER" id="PTHR43046">
    <property type="entry name" value="GDP-MANNOSE MANNOSYL HYDROLASE"/>
    <property type="match status" value="1"/>
</dbReference>
<name>A0A1H6LRF8_9FLAO</name>